<keyword evidence="1" id="KW-0812">Transmembrane</keyword>
<feature type="chain" id="PRO_5003040636" evidence="2">
    <location>
        <begin position="20"/>
        <end position="302"/>
    </location>
</feature>
<keyword evidence="4" id="KW-1185">Reference proteome</keyword>
<dbReference type="Pfam" id="PF04113">
    <property type="entry name" value="Gpi16"/>
    <property type="match status" value="2"/>
</dbReference>
<dbReference type="RefSeq" id="XP_020437791.1">
    <property type="nucleotide sequence ID" value="XM_020571933.1"/>
</dbReference>
<dbReference type="AlphaFoldDB" id="D3AYZ4"/>
<dbReference type="InParanoid" id="D3AYZ4"/>
<dbReference type="GO" id="GO:0016255">
    <property type="term" value="P:attachment of GPI anchor to protein"/>
    <property type="evidence" value="ECO:0007669"/>
    <property type="project" value="InterPro"/>
</dbReference>
<evidence type="ECO:0000256" key="1">
    <source>
        <dbReference type="SAM" id="Phobius"/>
    </source>
</evidence>
<gene>
    <name evidence="3" type="primary">pigT</name>
    <name evidence="3" type="ORF">PPL_00913</name>
</gene>
<feature type="signal peptide" evidence="2">
    <location>
        <begin position="1"/>
        <end position="19"/>
    </location>
</feature>
<protein>
    <submittedName>
        <fullName evidence="3">Uncharacterized protein</fullName>
    </submittedName>
</protein>
<keyword evidence="2" id="KW-0732">Signal</keyword>
<accession>D3AYZ4</accession>
<evidence type="ECO:0000313" key="3">
    <source>
        <dbReference type="EMBL" id="EFA85684.1"/>
    </source>
</evidence>
<name>D3AYZ4_HETP5</name>
<proteinExistence type="predicted"/>
<dbReference type="PANTHER" id="PTHR12959">
    <property type="entry name" value="GPI TRANSAMIDASE COMPONENT PIG-T-RELATED"/>
    <property type="match status" value="1"/>
</dbReference>
<organism evidence="3 4">
    <name type="scientific">Heterostelium pallidum (strain ATCC 26659 / Pp 5 / PN500)</name>
    <name type="common">Cellular slime mold</name>
    <name type="synonym">Polysphondylium pallidum</name>
    <dbReference type="NCBI Taxonomy" id="670386"/>
    <lineage>
        <taxon>Eukaryota</taxon>
        <taxon>Amoebozoa</taxon>
        <taxon>Evosea</taxon>
        <taxon>Eumycetozoa</taxon>
        <taxon>Dictyostelia</taxon>
        <taxon>Acytosteliales</taxon>
        <taxon>Acytosteliaceae</taxon>
        <taxon>Heterostelium</taxon>
    </lineage>
</organism>
<sequence>MLSLFLLLVLLSTSSISNATKTTITNEQIFNEELLVKPLPNSKIYTHVQFTTEWSANFNDQSTFKHYDLFSRSIGDLIYNDYHTPLNITYYQAIPWYLRVYFHTFQFAISSNDQTQQQQQQTTDYSDRLFFKNVSPAETRSSPSTLELQFELPANSVASMSIEFDKVFLHYTEHPPDANRGFDLGSGIVTVQLDESKHSHSIDIEWSPYTYSHNNNDNTQTLTTIPVRVYTEGLLITLPTPDFSMLYNVITLTGTVFALFFGSMINILIRRLKDTFTGEDFVSDRPIAKIYRKLMKFIDGNK</sequence>
<feature type="transmembrane region" description="Helical" evidence="1">
    <location>
        <begin position="245"/>
        <end position="269"/>
    </location>
</feature>
<dbReference type="EMBL" id="ADBJ01000004">
    <property type="protein sequence ID" value="EFA85684.1"/>
    <property type="molecule type" value="Genomic_DNA"/>
</dbReference>
<dbReference type="InterPro" id="IPR007245">
    <property type="entry name" value="PIG-T"/>
</dbReference>
<dbReference type="GeneID" id="31356444"/>
<dbReference type="GO" id="GO:0042765">
    <property type="term" value="C:GPI-anchor transamidase complex"/>
    <property type="evidence" value="ECO:0007669"/>
    <property type="project" value="InterPro"/>
</dbReference>
<keyword evidence="1" id="KW-0472">Membrane</keyword>
<evidence type="ECO:0000256" key="2">
    <source>
        <dbReference type="SAM" id="SignalP"/>
    </source>
</evidence>
<comment type="caution">
    <text evidence="3">The sequence shown here is derived from an EMBL/GenBank/DDBJ whole genome shotgun (WGS) entry which is preliminary data.</text>
</comment>
<dbReference type="Proteomes" id="UP000001396">
    <property type="component" value="Unassembled WGS sequence"/>
</dbReference>
<dbReference type="STRING" id="670386.D3AYZ4"/>
<dbReference type="PANTHER" id="PTHR12959:SF11">
    <property type="entry name" value="GPI TRANSAMIDASE COMPONENT PIG-T"/>
    <property type="match status" value="1"/>
</dbReference>
<evidence type="ECO:0000313" key="4">
    <source>
        <dbReference type="Proteomes" id="UP000001396"/>
    </source>
</evidence>
<reference evidence="3 4" key="1">
    <citation type="journal article" date="2011" name="Genome Res.">
        <title>Phylogeny-wide analysis of social amoeba genomes highlights ancient origins for complex intercellular communication.</title>
        <authorList>
            <person name="Heidel A.J."/>
            <person name="Lawal H.M."/>
            <person name="Felder M."/>
            <person name="Schilde C."/>
            <person name="Helps N.R."/>
            <person name="Tunggal B."/>
            <person name="Rivero F."/>
            <person name="John U."/>
            <person name="Schleicher M."/>
            <person name="Eichinger L."/>
            <person name="Platzer M."/>
            <person name="Noegel A.A."/>
            <person name="Schaap P."/>
            <person name="Gloeckner G."/>
        </authorList>
    </citation>
    <scope>NUCLEOTIDE SEQUENCE [LARGE SCALE GENOMIC DNA]</scope>
    <source>
        <strain evidence="4">ATCC 26659 / Pp 5 / PN500</strain>
    </source>
</reference>
<keyword evidence="1" id="KW-1133">Transmembrane helix</keyword>